<dbReference type="Proteomes" id="UP000195611">
    <property type="component" value="Unassembled WGS sequence"/>
</dbReference>
<accession>A0A1R4IHM0</accession>
<proteinExistence type="predicted"/>
<protein>
    <recommendedName>
        <fullName evidence="4">Lipoprotein</fullName>
    </recommendedName>
</protein>
<feature type="signal peptide" evidence="1">
    <location>
        <begin position="1"/>
        <end position="22"/>
    </location>
</feature>
<sequence length="182" mass="20598">MNKIAIILLTLLIISGCSSVEEAPVSQESKQENKEQIIKEEVVLQNDKQGSSFNTKIPSIKRISTNEDLKVGFDSVYTEIFWNSTENNVPYNFPEVHSGEIEIGDTIYIDWSMIKPKPSEVSLMQVKKHSETVVESKVVEGEVVNIKIGENELGKQYAVQFLWKDGKTVTGKSMLNFRLEEE</sequence>
<name>A0A1R4IHM0_9LACT</name>
<gene>
    <name evidence="2" type="ORF">FM115_01095</name>
</gene>
<evidence type="ECO:0000313" key="2">
    <source>
        <dbReference type="EMBL" id="SJN19114.1"/>
    </source>
</evidence>
<reference evidence="2 3" key="1">
    <citation type="submission" date="2017-02" db="EMBL/GenBank/DDBJ databases">
        <authorList>
            <person name="Peterson S.W."/>
        </authorList>
    </citation>
    <scope>NUCLEOTIDE SEQUENCE [LARGE SCALE GENOMIC DNA]</scope>
    <source>
        <strain evidence="2 3">42ea</strain>
    </source>
</reference>
<evidence type="ECO:0000313" key="3">
    <source>
        <dbReference type="Proteomes" id="UP000195611"/>
    </source>
</evidence>
<evidence type="ECO:0008006" key="4">
    <source>
        <dbReference type="Google" id="ProtNLM"/>
    </source>
</evidence>
<dbReference type="EMBL" id="FUKW01000019">
    <property type="protein sequence ID" value="SJN19114.1"/>
    <property type="molecule type" value="Genomic_DNA"/>
</dbReference>
<organism evidence="2 3">
    <name type="scientific">Marinilactibacillus psychrotolerans 42ea</name>
    <dbReference type="NCBI Taxonomy" id="1255609"/>
    <lineage>
        <taxon>Bacteria</taxon>
        <taxon>Bacillati</taxon>
        <taxon>Bacillota</taxon>
        <taxon>Bacilli</taxon>
        <taxon>Lactobacillales</taxon>
        <taxon>Carnobacteriaceae</taxon>
        <taxon>Marinilactibacillus</taxon>
    </lineage>
</organism>
<feature type="chain" id="PRO_5012277799" description="Lipoprotein" evidence="1">
    <location>
        <begin position="23"/>
        <end position="182"/>
    </location>
</feature>
<dbReference type="AlphaFoldDB" id="A0A1R4IHM0"/>
<dbReference type="RefSeq" id="WP_087057020.1">
    <property type="nucleotide sequence ID" value="NZ_FUKW01000019.1"/>
</dbReference>
<keyword evidence="1" id="KW-0732">Signal</keyword>
<dbReference type="PROSITE" id="PS51257">
    <property type="entry name" value="PROKAR_LIPOPROTEIN"/>
    <property type="match status" value="1"/>
</dbReference>
<evidence type="ECO:0000256" key="1">
    <source>
        <dbReference type="SAM" id="SignalP"/>
    </source>
</evidence>